<geneLocation type="plasmid" evidence="2 4">
    <name>unnamed1</name>
</geneLocation>
<reference evidence="2" key="2">
    <citation type="submission" date="2023-03" db="EMBL/GenBank/DDBJ databases">
        <title>Complete genome sequences of 52 Bacillus and Priestia strains isolated from West-African fermentations and 26 reference strains from the DSMZ collection.</title>
        <authorList>
            <person name="Wiedenbein E.S."/>
            <person name="Canoy T.S."/>
            <person name="Hui Y."/>
            <person name="Parkouda C."/>
            <person name="Dawende C."/>
            <person name="Ametefe E."/>
            <person name="Jespersen L."/>
            <person name="Nielsen D.S."/>
        </authorList>
    </citation>
    <scope>NUCLEOTIDE SEQUENCE</scope>
    <source>
        <strain evidence="2">PRO56</strain>
        <plasmid evidence="2">unnamed1</plasmid>
    </source>
</reference>
<dbReference type="RefSeq" id="WP_208556749.1">
    <property type="nucleotide sequence ID" value="NZ_JAGFPW010000026.1"/>
</dbReference>
<name>A0A8I1WIJ0_BACIU</name>
<dbReference type="EMBL" id="CP120574">
    <property type="protein sequence ID" value="WEY82946.1"/>
    <property type="molecule type" value="Genomic_DNA"/>
</dbReference>
<proteinExistence type="predicted"/>
<keyword evidence="2" id="KW-0614">Plasmid</keyword>
<accession>A0A8I1WIJ0</accession>
<evidence type="ECO:0000313" key="2">
    <source>
        <dbReference type="EMBL" id="WEY82946.1"/>
    </source>
</evidence>
<dbReference type="EMBL" id="JAGFPW010000026">
    <property type="protein sequence ID" value="MBO3796458.1"/>
    <property type="molecule type" value="Genomic_DNA"/>
</dbReference>
<dbReference type="AlphaFoldDB" id="A0A8I1WIJ0"/>
<evidence type="ECO:0000313" key="3">
    <source>
        <dbReference type="Proteomes" id="UP000665181"/>
    </source>
</evidence>
<dbReference type="Proteomes" id="UP001214898">
    <property type="component" value="Plasmid unnamed1"/>
</dbReference>
<dbReference type="Proteomes" id="UP000665181">
    <property type="component" value="Unassembled WGS sequence"/>
</dbReference>
<sequence length="88" mass="10507">MSENKERKPTYEEALEELNRFKELEEMYKIAEMLKNLKETTALNIKFENELILVIHQYMADARESNRAHAIRNLIREALHQKGYLQNA</sequence>
<protein>
    <submittedName>
        <fullName evidence="1">Uncharacterized protein</fullName>
    </submittedName>
</protein>
<evidence type="ECO:0000313" key="4">
    <source>
        <dbReference type="Proteomes" id="UP001214898"/>
    </source>
</evidence>
<gene>
    <name evidence="1" type="ORF">J5227_19615</name>
    <name evidence="2" type="ORF">P5633_00070</name>
</gene>
<evidence type="ECO:0000313" key="1">
    <source>
        <dbReference type="EMBL" id="MBO3796458.1"/>
    </source>
</evidence>
<reference evidence="1" key="1">
    <citation type="submission" date="2021-03" db="EMBL/GenBank/DDBJ databases">
        <title>Isolation of Bacillus subtilis from fermented food sample.</title>
        <authorList>
            <person name="Lakshmanan V."/>
            <person name="Athira K."/>
            <person name="Rajagopal K."/>
        </authorList>
    </citation>
    <scope>NUCLEOTIDE SEQUENCE</scope>
    <source>
        <strain evidence="1">S1</strain>
    </source>
</reference>
<organism evidence="1 3">
    <name type="scientific">Bacillus subtilis</name>
    <dbReference type="NCBI Taxonomy" id="1423"/>
    <lineage>
        <taxon>Bacteria</taxon>
        <taxon>Bacillati</taxon>
        <taxon>Bacillota</taxon>
        <taxon>Bacilli</taxon>
        <taxon>Bacillales</taxon>
        <taxon>Bacillaceae</taxon>
        <taxon>Bacillus</taxon>
    </lineage>
</organism>